<evidence type="ECO:0000313" key="2">
    <source>
        <dbReference type="Proteomes" id="UP000053707"/>
    </source>
</evidence>
<gene>
    <name evidence="1" type="ORF">AU192_21090</name>
</gene>
<keyword evidence="2" id="KW-1185">Reference proteome</keyword>
<organism evidence="1 2">
    <name type="scientific">Mycobacterium lehmannii</name>
    <dbReference type="NCBI Taxonomy" id="2048550"/>
    <lineage>
        <taxon>Bacteria</taxon>
        <taxon>Bacillati</taxon>
        <taxon>Actinomycetota</taxon>
        <taxon>Actinomycetes</taxon>
        <taxon>Mycobacteriales</taxon>
        <taxon>Mycobacteriaceae</taxon>
        <taxon>Mycobacterium</taxon>
    </lineage>
</organism>
<accession>A0A124EPQ1</accession>
<dbReference type="RefSeq" id="WP_064395772.1">
    <property type="nucleotide sequence ID" value="NZ_LQIR01000014.1"/>
</dbReference>
<sequence>MKAAELLGQAQRILATRGGHSPRLAAFLARRALEEVVDQRCADLDAEARWATTRSKLLILRALDSPDAADKAAVAWHRLSKACHVHAFEMQPSAAEVENMCGVVAELLP</sequence>
<comment type="caution">
    <text evidence="1">The sequence shown here is derived from an EMBL/GenBank/DDBJ whole genome shotgun (WGS) entry which is preliminary data.</text>
</comment>
<name>A0A124EPQ1_9MYCO</name>
<dbReference type="Proteomes" id="UP000053707">
    <property type="component" value="Unassembled WGS sequence"/>
</dbReference>
<protein>
    <submittedName>
        <fullName evidence="1">Uncharacterized protein</fullName>
    </submittedName>
</protein>
<dbReference type="EMBL" id="LQIR01000014">
    <property type="protein sequence ID" value="KUI17011.1"/>
    <property type="molecule type" value="Genomic_DNA"/>
</dbReference>
<dbReference type="AlphaFoldDB" id="A0A124EPQ1"/>
<reference evidence="1 2" key="1">
    <citation type="submission" date="2016-01" db="EMBL/GenBank/DDBJ databases">
        <authorList>
            <consortium name="TB Trials Study Group"/>
            <person name="Sutton G."/>
            <person name="Brinkac L."/>
            <person name="Sanka R."/>
            <person name="Adams M."/>
            <person name="Lau E.L."/>
            <person name="Macaden R."/>
            <person name="Grewal H.M.S."/>
        </authorList>
    </citation>
    <scope>NUCLEOTIDE SEQUENCE [LARGE SCALE GENOMIC DNA]</scope>
    <source>
        <strain evidence="1 2">IS-1744</strain>
    </source>
</reference>
<evidence type="ECO:0000313" key="1">
    <source>
        <dbReference type="EMBL" id="KUI17011.1"/>
    </source>
</evidence>
<proteinExistence type="predicted"/>